<sequence length="132" mass="14492">MVPSSQQFGVLLAGILSTLLVASSVGADAAVAASATTTQCAQILANPEEYSEKTLLCQLYESSNLLAELGVLVSEGIDKLMVAQGLSNENEEQATGSGIEKRKHEYLRFGKRKHEYLRFGKRKHEYLRFGRK</sequence>
<proteinExistence type="inferred from homology"/>
<dbReference type="InterPro" id="IPR002544">
    <property type="entry name" value="FMRFamid-related_peptide-like"/>
</dbReference>
<evidence type="ECO:0000256" key="5">
    <source>
        <dbReference type="ARBA" id="ARBA00022815"/>
    </source>
</evidence>
<reference evidence="8 9" key="2">
    <citation type="journal article" date="2019" name="G3 (Bethesda)">
        <title>Hybrid Assembly of the Genome of the Entomopathogenic Nematode Steinernema carpocapsae Identifies the X-Chromosome.</title>
        <authorList>
            <person name="Serra L."/>
            <person name="Macchietto M."/>
            <person name="Macias-Munoz A."/>
            <person name="McGill C.J."/>
            <person name="Rodriguez I.M."/>
            <person name="Rodriguez B."/>
            <person name="Murad R."/>
            <person name="Mortazavi A."/>
        </authorList>
    </citation>
    <scope>NUCLEOTIDE SEQUENCE [LARGE SCALE GENOMIC DNA]</scope>
    <source>
        <strain evidence="8 9">ALL</strain>
    </source>
</reference>
<dbReference type="OrthoDB" id="5803720at2759"/>
<evidence type="ECO:0008006" key="10">
    <source>
        <dbReference type="Google" id="ProtNLM"/>
    </source>
</evidence>
<evidence type="ECO:0000256" key="4">
    <source>
        <dbReference type="ARBA" id="ARBA00022685"/>
    </source>
</evidence>
<evidence type="ECO:0000256" key="6">
    <source>
        <dbReference type="ARBA" id="ARBA00023320"/>
    </source>
</evidence>
<evidence type="ECO:0000256" key="1">
    <source>
        <dbReference type="ARBA" id="ARBA00004613"/>
    </source>
</evidence>
<dbReference type="Pfam" id="PF01581">
    <property type="entry name" value="FARP"/>
    <property type="match status" value="3"/>
</dbReference>
<accession>A0A4U5N479</accession>
<organism evidence="8 9">
    <name type="scientific">Steinernema carpocapsae</name>
    <name type="common">Entomopathogenic nematode</name>
    <dbReference type="NCBI Taxonomy" id="34508"/>
    <lineage>
        <taxon>Eukaryota</taxon>
        <taxon>Metazoa</taxon>
        <taxon>Ecdysozoa</taxon>
        <taxon>Nematoda</taxon>
        <taxon>Chromadorea</taxon>
        <taxon>Rhabditida</taxon>
        <taxon>Tylenchina</taxon>
        <taxon>Panagrolaimomorpha</taxon>
        <taxon>Strongyloidoidea</taxon>
        <taxon>Steinernematidae</taxon>
        <taxon>Steinernema</taxon>
    </lineage>
</organism>
<dbReference type="PANTHER" id="PTHR20986">
    <property type="entry name" value="FMRFAMIDE-RELATED PEPTIDES"/>
    <property type="match status" value="1"/>
</dbReference>
<keyword evidence="3" id="KW-0964">Secreted</keyword>
<evidence type="ECO:0000256" key="7">
    <source>
        <dbReference type="SAM" id="SignalP"/>
    </source>
</evidence>
<keyword evidence="7" id="KW-0732">Signal</keyword>
<comment type="subcellular location">
    <subcellularLocation>
        <location evidence="1">Secreted</location>
    </subcellularLocation>
</comment>
<dbReference type="GO" id="GO:0005576">
    <property type="term" value="C:extracellular region"/>
    <property type="evidence" value="ECO:0007669"/>
    <property type="project" value="UniProtKB-SubCell"/>
</dbReference>
<protein>
    <recommendedName>
        <fullName evidence="10">FMRFamide-like peptide 14</fullName>
    </recommendedName>
</protein>
<evidence type="ECO:0000256" key="2">
    <source>
        <dbReference type="ARBA" id="ARBA00006356"/>
    </source>
</evidence>
<keyword evidence="6" id="KW-0527">Neuropeptide</keyword>
<evidence type="ECO:0000313" key="9">
    <source>
        <dbReference type="Proteomes" id="UP000298663"/>
    </source>
</evidence>
<dbReference type="GO" id="GO:0007218">
    <property type="term" value="P:neuropeptide signaling pathway"/>
    <property type="evidence" value="ECO:0007669"/>
    <property type="project" value="UniProtKB-KW"/>
</dbReference>
<name>A0A4U5N479_STECR</name>
<feature type="chain" id="PRO_5020244412" description="FMRFamide-like peptide 14" evidence="7">
    <location>
        <begin position="28"/>
        <end position="132"/>
    </location>
</feature>
<dbReference type="InterPro" id="IPR051041">
    <property type="entry name" value="FMRFamide-related_np"/>
</dbReference>
<dbReference type="PANTHER" id="PTHR20986:SF21">
    <property type="entry name" value="FMRFAMIDE-LIKE NEUROPEPTIDES 14"/>
    <property type="match status" value="1"/>
</dbReference>
<comment type="caution">
    <text evidence="8">The sequence shown here is derived from an EMBL/GenBank/DDBJ whole genome shotgun (WGS) entry which is preliminary data.</text>
</comment>
<keyword evidence="5" id="KW-0027">Amidation</keyword>
<evidence type="ECO:0000313" key="8">
    <source>
        <dbReference type="EMBL" id="TKR76982.1"/>
    </source>
</evidence>
<reference evidence="8 9" key="1">
    <citation type="journal article" date="2015" name="Genome Biol.">
        <title>Comparative genomics of Steinernema reveals deeply conserved gene regulatory networks.</title>
        <authorList>
            <person name="Dillman A.R."/>
            <person name="Macchietto M."/>
            <person name="Porter C.F."/>
            <person name="Rogers A."/>
            <person name="Williams B."/>
            <person name="Antoshechkin I."/>
            <person name="Lee M.M."/>
            <person name="Goodwin Z."/>
            <person name="Lu X."/>
            <person name="Lewis E.E."/>
            <person name="Goodrich-Blair H."/>
            <person name="Stock S.P."/>
            <person name="Adams B.J."/>
            <person name="Sternberg P.W."/>
            <person name="Mortazavi A."/>
        </authorList>
    </citation>
    <scope>NUCLEOTIDE SEQUENCE [LARGE SCALE GENOMIC DNA]</scope>
    <source>
        <strain evidence="8 9">ALL</strain>
    </source>
</reference>
<dbReference type="AlphaFoldDB" id="A0A4U5N479"/>
<comment type="similarity">
    <text evidence="2">Belongs to the FARP (FMRFamide related peptide) family.</text>
</comment>
<dbReference type="Proteomes" id="UP000298663">
    <property type="component" value="Unassembled WGS sequence"/>
</dbReference>
<dbReference type="STRING" id="34508.A0A4U5N479"/>
<feature type="signal peptide" evidence="7">
    <location>
        <begin position="1"/>
        <end position="27"/>
    </location>
</feature>
<gene>
    <name evidence="8" type="ORF">L596_018036</name>
</gene>
<evidence type="ECO:0000256" key="3">
    <source>
        <dbReference type="ARBA" id="ARBA00022525"/>
    </source>
</evidence>
<keyword evidence="9" id="KW-1185">Reference proteome</keyword>
<keyword evidence="4" id="KW-0165">Cleavage on pair of basic residues</keyword>
<dbReference type="EMBL" id="AZBU02000005">
    <property type="protein sequence ID" value="TKR76982.1"/>
    <property type="molecule type" value="Genomic_DNA"/>
</dbReference>